<feature type="domain" description="Peptidoglycan binding-like" evidence="2">
    <location>
        <begin position="408"/>
        <end position="460"/>
    </location>
</feature>
<evidence type="ECO:0000256" key="1">
    <source>
        <dbReference type="SAM" id="Coils"/>
    </source>
</evidence>
<dbReference type="SUPFAM" id="SSF47090">
    <property type="entry name" value="PGBD-like"/>
    <property type="match status" value="1"/>
</dbReference>
<comment type="caution">
    <text evidence="3">The sequence shown here is derived from an EMBL/GenBank/DDBJ whole genome shotgun (WGS) entry which is preliminary data.</text>
</comment>
<dbReference type="RefSeq" id="WP_047191238.1">
    <property type="nucleotide sequence ID" value="NZ_LCYG01000061.1"/>
</dbReference>
<keyword evidence="4" id="KW-1185">Reference proteome</keyword>
<protein>
    <recommendedName>
        <fullName evidence="2">Peptidoglycan binding-like domain-containing protein</fullName>
    </recommendedName>
</protein>
<name>A0A0H1R7C3_9HYPH</name>
<gene>
    <name evidence="3" type="ORF">AA309_22335</name>
</gene>
<feature type="coiled-coil region" evidence="1">
    <location>
        <begin position="484"/>
        <end position="511"/>
    </location>
</feature>
<proteinExistence type="predicted"/>
<dbReference type="PATRIC" id="fig|1225564.3.peg.5844"/>
<keyword evidence="1" id="KW-0175">Coiled coil</keyword>
<feature type="coiled-coil region" evidence="1">
    <location>
        <begin position="830"/>
        <end position="872"/>
    </location>
</feature>
<dbReference type="EMBL" id="LCYG01000061">
    <property type="protein sequence ID" value="KLK91053.1"/>
    <property type="molecule type" value="Genomic_DNA"/>
</dbReference>
<dbReference type="STRING" id="1225564.AA309_22335"/>
<dbReference type="Proteomes" id="UP000035489">
    <property type="component" value="Unassembled WGS sequence"/>
</dbReference>
<evidence type="ECO:0000313" key="3">
    <source>
        <dbReference type="EMBL" id="KLK91053.1"/>
    </source>
</evidence>
<dbReference type="Gene3D" id="1.10.101.10">
    <property type="entry name" value="PGBD-like superfamily/PGBD"/>
    <property type="match status" value="1"/>
</dbReference>
<organism evidence="3 4">
    <name type="scientific">Microvirga vignae</name>
    <dbReference type="NCBI Taxonomy" id="1225564"/>
    <lineage>
        <taxon>Bacteria</taxon>
        <taxon>Pseudomonadati</taxon>
        <taxon>Pseudomonadota</taxon>
        <taxon>Alphaproteobacteria</taxon>
        <taxon>Hyphomicrobiales</taxon>
        <taxon>Methylobacteriaceae</taxon>
        <taxon>Microvirga</taxon>
    </lineage>
</organism>
<dbReference type="InterPro" id="IPR002477">
    <property type="entry name" value="Peptidoglycan-bd-like"/>
</dbReference>
<dbReference type="AlphaFoldDB" id="A0A0H1R7C3"/>
<dbReference type="Pfam" id="PF01471">
    <property type="entry name" value="PG_binding_1"/>
    <property type="match status" value="1"/>
</dbReference>
<accession>A0A0H1R7C3</accession>
<reference evidence="3 4" key="1">
    <citation type="submission" date="2015-05" db="EMBL/GenBank/DDBJ databases">
        <title>Draft genome sequence of Microvirga vignae strain BR3299, a novel nitrogen fixing bacteria isolated from Brazil semi-aired region.</title>
        <authorList>
            <person name="Zilli J.E."/>
            <person name="Passos S.R."/>
            <person name="Leite J."/>
            <person name="Baldani J.I."/>
            <person name="Xavier G.R."/>
            <person name="Rumjaneck N.G."/>
            <person name="Simoes-Araujo J.L."/>
        </authorList>
    </citation>
    <scope>NUCLEOTIDE SEQUENCE [LARGE SCALE GENOMIC DNA]</scope>
    <source>
        <strain evidence="3 4">BR3299</strain>
    </source>
</reference>
<evidence type="ECO:0000313" key="4">
    <source>
        <dbReference type="Proteomes" id="UP000035489"/>
    </source>
</evidence>
<dbReference type="InterPro" id="IPR036366">
    <property type="entry name" value="PGBDSf"/>
</dbReference>
<dbReference type="OrthoDB" id="8442644at2"/>
<dbReference type="InterPro" id="IPR036365">
    <property type="entry name" value="PGBD-like_sf"/>
</dbReference>
<sequence length="1222" mass="133183">MAQFAATSSLAQNNAAGFIGLIGGMIAAAQAQAAKEAWANQPEMRVYCFNRALVKYRTNVASIIQGGVMPNDPRLAPVVNECARFEPSALKTKYRCTIDDENGSAVQSTCYQVFARQDSDGQLTQTDVRTAIDLYFNNGSYLLADLETDAGRQERYAQAQRQRMLAELAALRTEIEGLLTSRSDAVRAQGQKLVKRIQAANNPKASVSSSDVDTIRRGYNALVRFEETESVRIASLDSLNEVKANVEQKATGELPPEIRSDFEALQAKYAVASQPPQPVAAVEKEDDSIGPTFDCSKVKDPLGRIICSDNTLRRLDVDLLRPYYILRFSVTERRDEFKQEAVAFTQSVLQICGVPEKGNLSAAAMKKAAPCIATEYRRQRDLWQAQMVQLAPASARDETGRSLDEHVRLQKMLQDVGLIPSTEKADGVYGVGTRTAISSFQSSESLTADGILSDETAERLMRRASQAVAGGDGPSGEQGAAGQLEELKDAYADLIERIDRYESRRARERQLIEMVAQAESFARDMATQPLPEPVKAALASLSSDIEQARANPSVESHERIVMAYDAVKTDTENAIRVAKATTDRNRFIIEGDAADLLVLYNDSGKAPTLVRNLKGDLVFQGDKSGICQLHDGAVEKRFAVLANARFEKYQQRLSFPLSRCDTSRLVAYDLIVLNRKQLLASDQTSDVVALLKAVDEGSFKTLFTVTGGDVEAVIQAEANRLKAIEDGIQNGSAKGFGFVALNNGQGSVCQTSGGNEPAHAAVLQSATERLAEELKAAPAFRAMSVEDAFIAAKRGECIAVYSEAGELKSLTAALQRDGVPFRYLPVWVDQEQLAKAVEALRLAAEKAAAEEKAKAEAEAKRIAQEKAWAEAKSVSSHADRSNSQRSIERMLKDYTDRYNKASSSQASLMRADRKRTLSQMFGASSVSRLRNWIGRIERATLNQNGDIDGFKVSIEGATFESVAPIKAGTDTHKALIEGSARPVDFLLFSADVSSVSETDFFPEKSMTDYGSMTSPEYKVAFTSVKVITKFMYDYIRAADASNAEQEVSKIAQVPGPVVSMTPMRLSALPKPIDTLEGEALIVGRKIDEEVKKTGKAIVGGVADAVLGEGASILSDVLIDMTEKGMEKANGGGSWVGGELVLYNDHIDFVESGFSQMVYTPSERPLSMVCSDLRSVRAIADPSGERALEFVKADGSLRFRSDRADFFLPRIRAICDPRGEVLK</sequence>
<evidence type="ECO:0000259" key="2">
    <source>
        <dbReference type="Pfam" id="PF01471"/>
    </source>
</evidence>